<gene>
    <name evidence="2" type="ordered locus">Tery_1488</name>
</gene>
<dbReference type="eggNOG" id="COG0457">
    <property type="taxonomic scope" value="Bacteria"/>
</dbReference>
<dbReference type="KEGG" id="ter:Tery_1488"/>
<dbReference type="eggNOG" id="COG1442">
    <property type="taxonomic scope" value="Bacteria"/>
</dbReference>
<name>Q115P8_TRIEI</name>
<organism evidence="2">
    <name type="scientific">Trichodesmium erythraeum (strain IMS101)</name>
    <dbReference type="NCBI Taxonomy" id="203124"/>
    <lineage>
        <taxon>Bacteria</taxon>
        <taxon>Bacillati</taxon>
        <taxon>Cyanobacteriota</taxon>
        <taxon>Cyanophyceae</taxon>
        <taxon>Oscillatoriophycideae</taxon>
        <taxon>Oscillatoriales</taxon>
        <taxon>Microcoleaceae</taxon>
        <taxon>Trichodesmium</taxon>
    </lineage>
</organism>
<evidence type="ECO:0000313" key="2">
    <source>
        <dbReference type="EMBL" id="ABG50776.1"/>
    </source>
</evidence>
<sequence length="446" mass="51079">MDKKKYQKNQKNLPELPVKLGDKKALLTQYSSQINKHKQVLEEYSNKLGKWVEEFKKNQEPRVAQSPIVPTTQEIIPKKLKSKNMTRCSQTVENSIVEIIDIILEPVDAYLWGFNIDLPQKGDKFNSYVIEIIGWVLGKKSPAMKIEIVKDERVINQALIRKQRLGVAKHYQKLPKAKKCGFVAELGIAGMPQKTTADLTIRAVLKDKTIVPLASVKLQFHPPQALGVVYIAMGKKYIEEAKISAASLKAKMPNIPVTIFANQEVNEQEFDKSVVVKKSYYSFEDKVVYMYDSPYEYTLFLDTDTYICEDFSELFAILDNFDIAAVHAPTKIPGIVNGVPECYQQMNTGVILFKKSPEVKKFFEYWVKLYKSGEPDQPSFREALFNSQLRIATLTAEYNCRFPFPFFVCGTVKILHGRHPNLDDVAQKINSEKGLRVYKANYFKFE</sequence>
<protein>
    <recommendedName>
        <fullName evidence="3">Nucleotide-diphospho-sugar transferase domain-containing protein</fullName>
    </recommendedName>
</protein>
<dbReference type="InterPro" id="IPR029044">
    <property type="entry name" value="Nucleotide-diphossugar_trans"/>
</dbReference>
<dbReference type="Gene3D" id="3.90.550.10">
    <property type="entry name" value="Spore Coat Polysaccharide Biosynthesis Protein SpsA, Chain A"/>
    <property type="match status" value="1"/>
</dbReference>
<dbReference type="RefSeq" id="WP_011611152.1">
    <property type="nucleotide sequence ID" value="NC_008312.1"/>
</dbReference>
<dbReference type="AlphaFoldDB" id="Q115P8"/>
<feature type="coiled-coil region" evidence="1">
    <location>
        <begin position="27"/>
        <end position="54"/>
    </location>
</feature>
<accession>Q115P8</accession>
<dbReference type="HOGENOM" id="CLU_613850_0_0_3"/>
<reference evidence="2" key="1">
    <citation type="submission" date="2006-06" db="EMBL/GenBank/DDBJ databases">
        <title>Complete sequence of Trichodesmium erythraeum IMS101.</title>
        <authorList>
            <consortium name="US DOE Joint Genome Institute"/>
            <person name="Copeland A."/>
            <person name="Lucas S."/>
            <person name="Lapidus A."/>
            <person name="Barry K."/>
            <person name="Detter J.C."/>
            <person name="Glavina del Rio T."/>
            <person name="Hammon N."/>
            <person name="Israni S."/>
            <person name="Dalin E."/>
            <person name="Tice H."/>
            <person name="Pitluck S."/>
            <person name="Kiss H."/>
            <person name="Munk A.C."/>
            <person name="Brettin T."/>
            <person name="Bruce D."/>
            <person name="Han C."/>
            <person name="Tapia R."/>
            <person name="Gilna P."/>
            <person name="Schmutz J."/>
            <person name="Larimer F."/>
            <person name="Land M."/>
            <person name="Hauser L."/>
            <person name="Kyrpides N."/>
            <person name="Kim E."/>
            <person name="Richardson P."/>
        </authorList>
    </citation>
    <scope>NUCLEOTIDE SEQUENCE [LARGE SCALE GENOMIC DNA]</scope>
    <source>
        <strain evidence="2">IMS101</strain>
    </source>
</reference>
<dbReference type="OrthoDB" id="507028at2"/>
<evidence type="ECO:0000256" key="1">
    <source>
        <dbReference type="SAM" id="Coils"/>
    </source>
</evidence>
<dbReference type="EMBL" id="CP000393">
    <property type="protein sequence ID" value="ABG50776.1"/>
    <property type="molecule type" value="Genomic_DNA"/>
</dbReference>
<proteinExistence type="predicted"/>
<keyword evidence="1" id="KW-0175">Coiled coil</keyword>
<evidence type="ECO:0008006" key="3">
    <source>
        <dbReference type="Google" id="ProtNLM"/>
    </source>
</evidence>
<dbReference type="STRING" id="203124.Tery_1488"/>
<dbReference type="SUPFAM" id="SSF53448">
    <property type="entry name" value="Nucleotide-diphospho-sugar transferases"/>
    <property type="match status" value="1"/>
</dbReference>